<comment type="similarity">
    <text evidence="8">Belongs to the glycosyltransferase 2 family. CrtQ subfamily.</text>
</comment>
<keyword evidence="4 11" id="KW-0808">Transferase</keyword>
<dbReference type="GO" id="GO:0016757">
    <property type="term" value="F:glycosyltransferase activity"/>
    <property type="evidence" value="ECO:0007669"/>
    <property type="project" value="UniProtKB-KW"/>
</dbReference>
<evidence type="ECO:0000313" key="11">
    <source>
        <dbReference type="EMBL" id="MEZ0166638.1"/>
    </source>
</evidence>
<evidence type="ECO:0000256" key="4">
    <source>
        <dbReference type="ARBA" id="ARBA00022679"/>
    </source>
</evidence>
<dbReference type="RefSeq" id="WP_370442854.1">
    <property type="nucleotide sequence ID" value="NZ_JBGFTU010000025.1"/>
</dbReference>
<name>A0ABV4H7H7_9ACTN</name>
<keyword evidence="2" id="KW-1003">Cell membrane</keyword>
<evidence type="ECO:0000259" key="10">
    <source>
        <dbReference type="Pfam" id="PF00535"/>
    </source>
</evidence>
<evidence type="ECO:0000256" key="2">
    <source>
        <dbReference type="ARBA" id="ARBA00022475"/>
    </source>
</evidence>
<evidence type="ECO:0000256" key="1">
    <source>
        <dbReference type="ARBA" id="ARBA00004236"/>
    </source>
</evidence>
<keyword evidence="5" id="KW-0472">Membrane</keyword>
<evidence type="ECO:0000256" key="5">
    <source>
        <dbReference type="ARBA" id="ARBA00023136"/>
    </source>
</evidence>
<reference evidence="11 12" key="1">
    <citation type="submission" date="2024-07" db="EMBL/GenBank/DDBJ databases">
        <authorList>
            <person name="Thanompreechachai J."/>
            <person name="Duangmal K."/>
        </authorList>
    </citation>
    <scope>NUCLEOTIDE SEQUENCE [LARGE SCALE GENOMIC DNA]</scope>
    <source>
        <strain evidence="11 12">LSe6-4</strain>
    </source>
</reference>
<keyword evidence="12" id="KW-1185">Reference proteome</keyword>
<keyword evidence="3 11" id="KW-0328">Glycosyltransferase</keyword>
<evidence type="ECO:0000256" key="8">
    <source>
        <dbReference type="ARBA" id="ARBA00038120"/>
    </source>
</evidence>
<dbReference type="InterPro" id="IPR029044">
    <property type="entry name" value="Nucleotide-diphossugar_trans"/>
</dbReference>
<gene>
    <name evidence="11" type="ORF">AB2L27_17920</name>
</gene>
<dbReference type="InterPro" id="IPR001173">
    <property type="entry name" value="Glyco_trans_2-like"/>
</dbReference>
<dbReference type="Pfam" id="PF00535">
    <property type="entry name" value="Glycos_transf_2"/>
    <property type="match status" value="1"/>
</dbReference>
<dbReference type="EMBL" id="JBGFTU010000025">
    <property type="protein sequence ID" value="MEZ0166638.1"/>
    <property type="molecule type" value="Genomic_DNA"/>
</dbReference>
<proteinExistence type="inferred from homology"/>
<evidence type="ECO:0000256" key="3">
    <source>
        <dbReference type="ARBA" id="ARBA00022676"/>
    </source>
</evidence>
<sequence length="325" mass="35177">MNPVGTVRPQPDPVVTDHDWPAVTVVVPVHGDRGELAKTAKALAALDYPGAVDVVVVDNGDNVGLEQSLAVLERVQVVRESTPGSYAARNAALAVASGEVLAFTDGDCLPRPDWLSEGVRQLLACDGPAFVGGAIELFPAVAGRASFAELWDCVNGLRQDHYVEDQGWAATANMMTLRSTFDRVGPFSAFLRSGGDREWGERATRTGVQAVFGATAVVDHPARPTMAELHKKVRRVTRGDVDKRRAAGTALYDRGELKGSLRPNVRSTVRTSARVSPGWTFDRVRYVAVGHWMQYYFVGAKFAHVLRTRRPGRAPHATVATPRAD</sequence>
<comment type="subcellular location">
    <subcellularLocation>
        <location evidence="1">Cell membrane</location>
    </subcellularLocation>
</comment>
<dbReference type="PANTHER" id="PTHR43646:SF2">
    <property type="entry name" value="GLYCOSYLTRANSFERASE 2-LIKE DOMAIN-CONTAINING PROTEIN"/>
    <property type="match status" value="1"/>
</dbReference>
<comment type="function">
    <text evidence="6">Catalyzes the glycosylation of 4,4'-diaponeurosporenoate, i.e. the esterification of glucose at the C1'' position with the carboxyl group of 4,4'-diaponeurosporenic acid, to form glycosyl-4,4'-diaponeurosporenoate. This is a step in the biosynthesis of staphyloxanthin, an orange pigment present in most staphylococci strains.</text>
</comment>
<evidence type="ECO:0000256" key="9">
    <source>
        <dbReference type="ARBA" id="ARBA00040345"/>
    </source>
</evidence>
<dbReference type="PANTHER" id="PTHR43646">
    <property type="entry name" value="GLYCOSYLTRANSFERASE"/>
    <property type="match status" value="1"/>
</dbReference>
<evidence type="ECO:0000256" key="6">
    <source>
        <dbReference type="ARBA" id="ARBA00037281"/>
    </source>
</evidence>
<organism evidence="11 12">
    <name type="scientific">Kineococcus halophytocola</name>
    <dbReference type="NCBI Taxonomy" id="3234027"/>
    <lineage>
        <taxon>Bacteria</taxon>
        <taxon>Bacillati</taxon>
        <taxon>Actinomycetota</taxon>
        <taxon>Actinomycetes</taxon>
        <taxon>Kineosporiales</taxon>
        <taxon>Kineosporiaceae</taxon>
        <taxon>Kineococcus</taxon>
    </lineage>
</organism>
<dbReference type="SUPFAM" id="SSF53448">
    <property type="entry name" value="Nucleotide-diphospho-sugar transferases"/>
    <property type="match status" value="1"/>
</dbReference>
<feature type="domain" description="Glycosyltransferase 2-like" evidence="10">
    <location>
        <begin position="24"/>
        <end position="190"/>
    </location>
</feature>
<evidence type="ECO:0000313" key="12">
    <source>
        <dbReference type="Proteomes" id="UP001565927"/>
    </source>
</evidence>
<dbReference type="Proteomes" id="UP001565927">
    <property type="component" value="Unassembled WGS sequence"/>
</dbReference>
<accession>A0ABV4H7H7</accession>
<comment type="pathway">
    <text evidence="7">Carotenoid biosynthesis; staphyloxanthin biosynthesis; staphyloxanthin from farnesyl diphosphate: step 4/5.</text>
</comment>
<evidence type="ECO:0000256" key="7">
    <source>
        <dbReference type="ARBA" id="ARBA00037904"/>
    </source>
</evidence>
<comment type="caution">
    <text evidence="11">The sequence shown here is derived from an EMBL/GenBank/DDBJ whole genome shotgun (WGS) entry which is preliminary data.</text>
</comment>
<protein>
    <recommendedName>
        <fullName evidence="9">4,4'-diaponeurosporenoate glycosyltransferase</fullName>
    </recommendedName>
</protein>
<dbReference type="Gene3D" id="3.90.550.10">
    <property type="entry name" value="Spore Coat Polysaccharide Biosynthesis Protein SpsA, Chain A"/>
    <property type="match status" value="1"/>
</dbReference>